<dbReference type="SUPFAM" id="SSF53448">
    <property type="entry name" value="Nucleotide-diphospho-sugar transferases"/>
    <property type="match status" value="1"/>
</dbReference>
<gene>
    <name evidence="1" type="ORF">SAMN04487960_11210</name>
</gene>
<evidence type="ECO:0000313" key="1">
    <source>
        <dbReference type="EMBL" id="SDX63385.1"/>
    </source>
</evidence>
<name>A0A1H3DAF8_9GAMM</name>
<keyword evidence="2" id="KW-1185">Reference proteome</keyword>
<dbReference type="AlphaFoldDB" id="A0A1H3DAF8"/>
<protein>
    <recommendedName>
        <fullName evidence="3">Glycosyltransferase 2-like domain-containing protein</fullName>
    </recommendedName>
</protein>
<sequence>MVATHPASRVALLFTGSRPDVSMKLIISIVVYNWEADVLRSSLVALSRSLDVADSREELTSCELWLSYNGPGKLDEIESTNLVQGVFSWPYRLLLQQPNLGYGGTNNLVLRNRVFTDKALDPGKTAILVLNPDVWPEPDAIAIALAHLRSDPQVGLVCPRVLDRDGEVDTPGHKRYPSLAVLAARLLSPLMRIAAFRHLNERYEYRDTSLAAARLGVELCSGCFLMARYDYWKTLNGFDERFFMYFEDFDVALRGVEHGWAHLYEPSVRILHAGGGAGQKSWQHRGWFVRSAWTFFSRHGWRIWRV</sequence>
<dbReference type="EMBL" id="FNNE01000012">
    <property type="protein sequence ID" value="SDX63385.1"/>
    <property type="molecule type" value="Genomic_DNA"/>
</dbReference>
<dbReference type="STRING" id="488533.SAMN04487960_11210"/>
<dbReference type="InterPro" id="IPR029044">
    <property type="entry name" value="Nucleotide-diphossugar_trans"/>
</dbReference>
<organism evidence="1 2">
    <name type="scientific">Marinobacter mobilis</name>
    <dbReference type="NCBI Taxonomy" id="488533"/>
    <lineage>
        <taxon>Bacteria</taxon>
        <taxon>Pseudomonadati</taxon>
        <taxon>Pseudomonadota</taxon>
        <taxon>Gammaproteobacteria</taxon>
        <taxon>Pseudomonadales</taxon>
        <taxon>Marinobacteraceae</taxon>
        <taxon>Marinobacter</taxon>
    </lineage>
</organism>
<accession>A0A1H3DAF8</accession>
<evidence type="ECO:0008006" key="3">
    <source>
        <dbReference type="Google" id="ProtNLM"/>
    </source>
</evidence>
<evidence type="ECO:0000313" key="2">
    <source>
        <dbReference type="Proteomes" id="UP000199675"/>
    </source>
</evidence>
<reference evidence="1 2" key="1">
    <citation type="submission" date="2016-10" db="EMBL/GenBank/DDBJ databases">
        <authorList>
            <person name="de Groot N.N."/>
        </authorList>
    </citation>
    <scope>NUCLEOTIDE SEQUENCE [LARGE SCALE GENOMIC DNA]</scope>
    <source>
        <strain evidence="1 2">CGMCC 1.7059</strain>
    </source>
</reference>
<dbReference type="PANTHER" id="PTHR43179:SF10">
    <property type="entry name" value="GLYCOSYL TRANSFERASE"/>
    <property type="match status" value="1"/>
</dbReference>
<dbReference type="Gene3D" id="3.90.550.10">
    <property type="entry name" value="Spore Coat Polysaccharide Biosynthesis Protein SpsA, Chain A"/>
    <property type="match status" value="1"/>
</dbReference>
<dbReference type="Proteomes" id="UP000199675">
    <property type="component" value="Unassembled WGS sequence"/>
</dbReference>
<proteinExistence type="predicted"/>
<dbReference type="PANTHER" id="PTHR43179">
    <property type="entry name" value="RHAMNOSYLTRANSFERASE WBBL"/>
    <property type="match status" value="1"/>
</dbReference>